<evidence type="ECO:0000256" key="5">
    <source>
        <dbReference type="ARBA" id="ARBA00023010"/>
    </source>
</evidence>
<dbReference type="HAMAP" id="MF_00902">
    <property type="entry name" value="TatC"/>
    <property type="match status" value="1"/>
</dbReference>
<keyword evidence="4 7" id="KW-1133">Transmembrane helix</keyword>
<protein>
    <recommendedName>
        <fullName evidence="7">Sec-independent protein translocase protein TatC</fullName>
    </recommendedName>
</protein>
<evidence type="ECO:0000313" key="8">
    <source>
        <dbReference type="EMBL" id="PRZ42139.1"/>
    </source>
</evidence>
<feature type="transmembrane region" description="Helical" evidence="7">
    <location>
        <begin position="14"/>
        <end position="32"/>
    </location>
</feature>
<dbReference type="Pfam" id="PF00902">
    <property type="entry name" value="TatC"/>
    <property type="match status" value="1"/>
</dbReference>
<feature type="transmembrane region" description="Helical" evidence="7">
    <location>
        <begin position="110"/>
        <end position="132"/>
    </location>
</feature>
<feature type="transmembrane region" description="Helical" evidence="7">
    <location>
        <begin position="197"/>
        <end position="213"/>
    </location>
</feature>
<feature type="transmembrane region" description="Helical" evidence="7">
    <location>
        <begin position="219"/>
        <end position="238"/>
    </location>
</feature>
<keyword evidence="7" id="KW-1003">Cell membrane</keyword>
<keyword evidence="3 7" id="KW-0653">Protein transport</keyword>
<reference evidence="8 9" key="1">
    <citation type="submission" date="2018-03" db="EMBL/GenBank/DDBJ databases">
        <title>Genomic Encyclopedia of Archaeal and Bacterial Type Strains, Phase II (KMG-II): from individual species to whole genera.</title>
        <authorList>
            <person name="Goeker M."/>
        </authorList>
    </citation>
    <scope>NUCLEOTIDE SEQUENCE [LARGE SCALE GENOMIC DNA]</scope>
    <source>
        <strain evidence="8 9">DSM 100065</strain>
    </source>
</reference>
<keyword evidence="9" id="KW-1185">Reference proteome</keyword>
<accession>A0A2T1A0K4</accession>
<keyword evidence="2 7" id="KW-0812">Transmembrane</keyword>
<comment type="similarity">
    <text evidence="7">Belongs to the TatC family.</text>
</comment>
<gene>
    <name evidence="7" type="primary">tatC</name>
    <name evidence="8" type="ORF">CLV47_1069</name>
</gene>
<dbReference type="OrthoDB" id="9777044at2"/>
<feature type="transmembrane region" description="Helical" evidence="7">
    <location>
        <begin position="77"/>
        <end position="98"/>
    </location>
</feature>
<evidence type="ECO:0000256" key="7">
    <source>
        <dbReference type="HAMAP-Rule" id="MF_00902"/>
    </source>
</evidence>
<dbReference type="GO" id="GO:0033281">
    <property type="term" value="C:TAT protein transport complex"/>
    <property type="evidence" value="ECO:0007669"/>
    <property type="project" value="UniProtKB-UniRule"/>
</dbReference>
<feature type="transmembrane region" description="Helical" evidence="7">
    <location>
        <begin position="156"/>
        <end position="185"/>
    </location>
</feature>
<organism evidence="8 9">
    <name type="scientific">Antricoccus suffuscus</name>
    <dbReference type="NCBI Taxonomy" id="1629062"/>
    <lineage>
        <taxon>Bacteria</taxon>
        <taxon>Bacillati</taxon>
        <taxon>Actinomycetota</taxon>
        <taxon>Actinomycetes</taxon>
        <taxon>Geodermatophilales</taxon>
        <taxon>Antricoccaceae</taxon>
        <taxon>Antricoccus</taxon>
    </lineage>
</organism>
<evidence type="ECO:0000256" key="2">
    <source>
        <dbReference type="ARBA" id="ARBA00022692"/>
    </source>
</evidence>
<keyword evidence="6 7" id="KW-0472">Membrane</keyword>
<evidence type="ECO:0000256" key="4">
    <source>
        <dbReference type="ARBA" id="ARBA00022989"/>
    </source>
</evidence>
<evidence type="ECO:0000256" key="6">
    <source>
        <dbReference type="ARBA" id="ARBA00023136"/>
    </source>
</evidence>
<evidence type="ECO:0000256" key="1">
    <source>
        <dbReference type="ARBA" id="ARBA00004141"/>
    </source>
</evidence>
<comment type="function">
    <text evidence="7">Part of the twin-arginine translocation (Tat) system that transports large folded proteins containing a characteristic twin-arginine motif in their signal peptide across membranes. Together with TatB, TatC is part of a receptor directly interacting with Tat signal peptides.</text>
</comment>
<dbReference type="PROSITE" id="PS01218">
    <property type="entry name" value="TATC"/>
    <property type="match status" value="1"/>
</dbReference>
<name>A0A2T1A0K4_9ACTN</name>
<dbReference type="PRINTS" id="PR01840">
    <property type="entry name" value="TATCFAMILY"/>
</dbReference>
<dbReference type="InterPro" id="IPR002033">
    <property type="entry name" value="TatC"/>
</dbReference>
<comment type="caution">
    <text evidence="8">The sequence shown here is derived from an EMBL/GenBank/DDBJ whole genome shotgun (WGS) entry which is preliminary data.</text>
</comment>
<dbReference type="NCBIfam" id="TIGR00945">
    <property type="entry name" value="tatC"/>
    <property type="match status" value="1"/>
</dbReference>
<dbReference type="GO" id="GO:0043953">
    <property type="term" value="P:protein transport by the Tat complex"/>
    <property type="evidence" value="ECO:0007669"/>
    <property type="project" value="UniProtKB-UniRule"/>
</dbReference>
<evidence type="ECO:0000256" key="3">
    <source>
        <dbReference type="ARBA" id="ARBA00022927"/>
    </source>
</evidence>
<dbReference type="InterPro" id="IPR019820">
    <property type="entry name" value="Sec-indep_translocase_CS"/>
</dbReference>
<dbReference type="PANTHER" id="PTHR30371:SF0">
    <property type="entry name" value="SEC-INDEPENDENT PROTEIN TRANSLOCASE PROTEIN TATC, CHLOROPLASTIC-RELATED"/>
    <property type="match status" value="1"/>
</dbReference>
<dbReference type="EMBL" id="PVUE01000006">
    <property type="protein sequence ID" value="PRZ42139.1"/>
    <property type="molecule type" value="Genomic_DNA"/>
</dbReference>
<dbReference type="GO" id="GO:0065002">
    <property type="term" value="P:intracellular protein transmembrane transport"/>
    <property type="evidence" value="ECO:0007669"/>
    <property type="project" value="TreeGrafter"/>
</dbReference>
<keyword evidence="7" id="KW-0813">Transport</keyword>
<sequence>MTLIEHLRELRSRIFKALIFIVIGAAIGFWWYSHGLLQFLQNPYCDLPASMRLTDGTGGCKLLFFNPTDGLVLRLKISFMTGMVISAPFWLYELWAFVTPGLHKNERRWAVSFVGVSSFLFALGTACAYLTLKAGLRVLVGLAGPDVTAALSAPEYLNFVIILLIVFGVSFELPLLMVMLNLVGVLKYDLLKKSRRWLIFLTFVFAAVITPSQDPFSMLAMAIPMAILFECAIQFARVHDKRVARRQMAQGFEDIPDDEPSPLNPEE</sequence>
<dbReference type="GO" id="GO:0009977">
    <property type="term" value="F:proton motive force dependent protein transmembrane transporter activity"/>
    <property type="evidence" value="ECO:0007669"/>
    <property type="project" value="TreeGrafter"/>
</dbReference>
<dbReference type="Proteomes" id="UP000237752">
    <property type="component" value="Unassembled WGS sequence"/>
</dbReference>
<evidence type="ECO:0000313" key="9">
    <source>
        <dbReference type="Proteomes" id="UP000237752"/>
    </source>
</evidence>
<comment type="subcellular location">
    <subcellularLocation>
        <location evidence="7">Cell membrane</location>
        <topology evidence="7">Multi-pass membrane protein</topology>
    </subcellularLocation>
    <subcellularLocation>
        <location evidence="1">Membrane</location>
        <topology evidence="1">Multi-pass membrane protein</topology>
    </subcellularLocation>
</comment>
<comment type="subunit">
    <text evidence="7">The Tat system comprises two distinct complexes: a TatABC complex, containing multiple copies of TatA, TatB and TatC subunits, and a separate TatA complex, containing only TatA subunits. Substrates initially bind to the TatABC complex, which probably triggers association of the separate TatA complex to form the active translocon.</text>
</comment>
<proteinExistence type="inferred from homology"/>
<dbReference type="AlphaFoldDB" id="A0A2T1A0K4"/>
<keyword evidence="5 7" id="KW-0811">Translocation</keyword>
<dbReference type="PANTHER" id="PTHR30371">
    <property type="entry name" value="SEC-INDEPENDENT PROTEIN TRANSLOCASE PROTEIN TATC"/>
    <property type="match status" value="1"/>
</dbReference>